<dbReference type="InterPro" id="IPR011701">
    <property type="entry name" value="MFS"/>
</dbReference>
<protein>
    <submittedName>
        <fullName evidence="7">MFS transporter</fullName>
    </submittedName>
</protein>
<gene>
    <name evidence="7" type="ORF">NDR86_23600</name>
</gene>
<feature type="transmembrane region" description="Helical" evidence="5">
    <location>
        <begin position="73"/>
        <end position="99"/>
    </location>
</feature>
<keyword evidence="4 5" id="KW-0472">Membrane</keyword>
<feature type="transmembrane region" description="Helical" evidence="5">
    <location>
        <begin position="162"/>
        <end position="184"/>
    </location>
</feature>
<evidence type="ECO:0000256" key="2">
    <source>
        <dbReference type="ARBA" id="ARBA00022692"/>
    </source>
</evidence>
<organism evidence="7 8">
    <name type="scientific">Nocardia pulmonis</name>
    <dbReference type="NCBI Taxonomy" id="2951408"/>
    <lineage>
        <taxon>Bacteria</taxon>
        <taxon>Bacillati</taxon>
        <taxon>Actinomycetota</taxon>
        <taxon>Actinomycetes</taxon>
        <taxon>Mycobacteriales</taxon>
        <taxon>Nocardiaceae</taxon>
        <taxon>Nocardia</taxon>
    </lineage>
</organism>
<reference evidence="7" key="1">
    <citation type="submission" date="2022-06" db="EMBL/GenBank/DDBJ databases">
        <title>Novel species in genus nocardia.</title>
        <authorList>
            <person name="Li F."/>
        </authorList>
    </citation>
    <scope>NUCLEOTIDE SEQUENCE</scope>
    <source>
        <strain evidence="7">CDC141</strain>
    </source>
</reference>
<dbReference type="Pfam" id="PF07690">
    <property type="entry name" value="MFS_1"/>
    <property type="match status" value="1"/>
</dbReference>
<evidence type="ECO:0000256" key="1">
    <source>
        <dbReference type="ARBA" id="ARBA00004651"/>
    </source>
</evidence>
<feature type="transmembrane region" description="Helical" evidence="5">
    <location>
        <begin position="196"/>
        <end position="214"/>
    </location>
</feature>
<dbReference type="RefSeq" id="WP_251914769.1">
    <property type="nucleotide sequence ID" value="NZ_JAMRXG010000010.1"/>
</dbReference>
<dbReference type="Proteomes" id="UP001139157">
    <property type="component" value="Unassembled WGS sequence"/>
</dbReference>
<dbReference type="InterPro" id="IPR036259">
    <property type="entry name" value="MFS_trans_sf"/>
</dbReference>
<evidence type="ECO:0000256" key="4">
    <source>
        <dbReference type="ARBA" id="ARBA00023136"/>
    </source>
</evidence>
<dbReference type="PANTHER" id="PTHR23542:SF1">
    <property type="entry name" value="MAJOR FACILITATOR SUPERFAMILY (MFS) PROFILE DOMAIN-CONTAINING PROTEIN"/>
    <property type="match status" value="1"/>
</dbReference>
<dbReference type="EMBL" id="JAMRXG010000010">
    <property type="protein sequence ID" value="MCM6776475.1"/>
    <property type="molecule type" value="Genomic_DNA"/>
</dbReference>
<evidence type="ECO:0000313" key="8">
    <source>
        <dbReference type="Proteomes" id="UP001139157"/>
    </source>
</evidence>
<comment type="subcellular location">
    <subcellularLocation>
        <location evidence="1">Cell membrane</location>
        <topology evidence="1">Multi-pass membrane protein</topology>
    </subcellularLocation>
</comment>
<dbReference type="GO" id="GO:0022857">
    <property type="term" value="F:transmembrane transporter activity"/>
    <property type="evidence" value="ECO:0007669"/>
    <property type="project" value="InterPro"/>
</dbReference>
<keyword evidence="2 5" id="KW-0812">Transmembrane</keyword>
<keyword evidence="3 5" id="KW-1133">Transmembrane helix</keyword>
<name>A0A9X2EBL2_9NOCA</name>
<keyword evidence="8" id="KW-1185">Reference proteome</keyword>
<dbReference type="Gene3D" id="1.20.1250.20">
    <property type="entry name" value="MFS general substrate transporter like domains"/>
    <property type="match status" value="1"/>
</dbReference>
<dbReference type="PANTHER" id="PTHR23542">
    <property type="match status" value="1"/>
</dbReference>
<sequence>MHTAFSWETVLDDVCFIVGPPVSLGLSAALFPQAGPLVAGLMLLAGTLWLAAQRGTEPPYGVAAQRSSLLSALGNRVVWTLTLVMIAMGTIDVASVAFARLLGEPAAASIVLSLYAIGSCVAGFLFGAAKLTRPIGRLLILGIAATALLTVPLLFVHSLAGLSVAMLISGMFFAPTVILSGQLVESTVPARMLTEALTWSTAGLGLGVAIGPAAAGPLIDAYGANAGFWIAVAAGAFLLVLVIAGRRAFHESATPAEEFVPVPVRCAD</sequence>
<feature type="transmembrane region" description="Helical" evidence="5">
    <location>
        <begin position="105"/>
        <end position="126"/>
    </location>
</feature>
<evidence type="ECO:0000259" key="6">
    <source>
        <dbReference type="PROSITE" id="PS50850"/>
    </source>
</evidence>
<feature type="domain" description="Major facilitator superfamily (MFS) profile" evidence="6">
    <location>
        <begin position="68"/>
        <end position="268"/>
    </location>
</feature>
<feature type="transmembrane region" description="Helical" evidence="5">
    <location>
        <begin position="30"/>
        <end position="52"/>
    </location>
</feature>
<dbReference type="AlphaFoldDB" id="A0A9X2EBL2"/>
<comment type="caution">
    <text evidence="7">The sequence shown here is derived from an EMBL/GenBank/DDBJ whole genome shotgun (WGS) entry which is preliminary data.</text>
</comment>
<accession>A0A9X2EBL2</accession>
<evidence type="ECO:0000256" key="5">
    <source>
        <dbReference type="SAM" id="Phobius"/>
    </source>
</evidence>
<evidence type="ECO:0000313" key="7">
    <source>
        <dbReference type="EMBL" id="MCM6776475.1"/>
    </source>
</evidence>
<dbReference type="PROSITE" id="PS50850">
    <property type="entry name" value="MFS"/>
    <property type="match status" value="1"/>
</dbReference>
<feature type="transmembrane region" description="Helical" evidence="5">
    <location>
        <begin position="226"/>
        <end position="244"/>
    </location>
</feature>
<proteinExistence type="predicted"/>
<evidence type="ECO:0000256" key="3">
    <source>
        <dbReference type="ARBA" id="ARBA00022989"/>
    </source>
</evidence>
<dbReference type="InterPro" id="IPR020846">
    <property type="entry name" value="MFS_dom"/>
</dbReference>
<dbReference type="GO" id="GO:0005886">
    <property type="term" value="C:plasma membrane"/>
    <property type="evidence" value="ECO:0007669"/>
    <property type="project" value="UniProtKB-SubCell"/>
</dbReference>
<dbReference type="SUPFAM" id="SSF103473">
    <property type="entry name" value="MFS general substrate transporter"/>
    <property type="match status" value="1"/>
</dbReference>
<feature type="transmembrane region" description="Helical" evidence="5">
    <location>
        <begin position="138"/>
        <end position="156"/>
    </location>
</feature>